<organism evidence="1 2">
    <name type="scientific">Allokutzneria oryzae</name>
    <dbReference type="NCBI Taxonomy" id="1378989"/>
    <lineage>
        <taxon>Bacteria</taxon>
        <taxon>Bacillati</taxon>
        <taxon>Actinomycetota</taxon>
        <taxon>Actinomycetes</taxon>
        <taxon>Pseudonocardiales</taxon>
        <taxon>Pseudonocardiaceae</taxon>
        <taxon>Allokutzneria</taxon>
    </lineage>
</organism>
<protein>
    <recommendedName>
        <fullName evidence="3">Thiocillin family RiPP</fullName>
    </recommendedName>
</protein>
<reference evidence="1 2" key="1">
    <citation type="submission" date="2024-09" db="EMBL/GenBank/DDBJ databases">
        <authorList>
            <person name="Sun Q."/>
            <person name="Mori K."/>
        </authorList>
    </citation>
    <scope>NUCLEOTIDE SEQUENCE [LARGE SCALE GENOMIC DNA]</scope>
    <source>
        <strain evidence="1 2">TBRC 7907</strain>
    </source>
</reference>
<gene>
    <name evidence="1" type="ORF">ACFFQA_16550</name>
</gene>
<evidence type="ECO:0008006" key="3">
    <source>
        <dbReference type="Google" id="ProtNLM"/>
    </source>
</evidence>
<evidence type="ECO:0000313" key="2">
    <source>
        <dbReference type="Proteomes" id="UP001589693"/>
    </source>
</evidence>
<dbReference type="RefSeq" id="WP_377852848.1">
    <property type="nucleotide sequence ID" value="NZ_JBHLZU010000014.1"/>
</dbReference>
<name>A0ABV5ZXB3_9PSEU</name>
<dbReference type="EMBL" id="JBHLZU010000014">
    <property type="protein sequence ID" value="MFB9905544.1"/>
    <property type="molecule type" value="Genomic_DNA"/>
</dbReference>
<accession>A0ABV5ZXB3</accession>
<sequence length="57" mass="5808">MSIQLVDAPTDVFSAAGDVEAELSVLATLDSGATGDTVFTFPTAFSSFPACCSLADF</sequence>
<keyword evidence="2" id="KW-1185">Reference proteome</keyword>
<proteinExistence type="predicted"/>
<dbReference type="Proteomes" id="UP001589693">
    <property type="component" value="Unassembled WGS sequence"/>
</dbReference>
<comment type="caution">
    <text evidence="1">The sequence shown here is derived from an EMBL/GenBank/DDBJ whole genome shotgun (WGS) entry which is preliminary data.</text>
</comment>
<evidence type="ECO:0000313" key="1">
    <source>
        <dbReference type="EMBL" id="MFB9905544.1"/>
    </source>
</evidence>